<reference evidence="1 2" key="1">
    <citation type="submission" date="2024-05" db="EMBL/GenBank/DDBJ databases">
        <title>Genome sequencing and assembly of Indian major carp, Cirrhinus mrigala (Hamilton, 1822).</title>
        <authorList>
            <person name="Mohindra V."/>
            <person name="Chowdhury L.M."/>
            <person name="Lal K."/>
            <person name="Jena J.K."/>
        </authorList>
    </citation>
    <scope>NUCLEOTIDE SEQUENCE [LARGE SCALE GENOMIC DNA]</scope>
    <source>
        <strain evidence="1">CM1030</strain>
        <tissue evidence="1">Blood</tissue>
    </source>
</reference>
<name>A0ABD0QGE1_CIRMR</name>
<feature type="non-terminal residue" evidence="1">
    <location>
        <position position="1"/>
    </location>
</feature>
<evidence type="ECO:0000313" key="1">
    <source>
        <dbReference type="EMBL" id="KAL0185237.1"/>
    </source>
</evidence>
<dbReference type="AlphaFoldDB" id="A0ABD0QGE1"/>
<feature type="non-terminal residue" evidence="1">
    <location>
        <position position="91"/>
    </location>
</feature>
<sequence length="91" mass="9937">DELSLLRFLHSLCDFLPASHDIQPLERPRSHAGSLAQTLQTEIHSVTQDVEERRGGVTRLLTAAPDAQGGVAYRTEAVQREAPPTAGQHTL</sequence>
<proteinExistence type="predicted"/>
<organism evidence="1 2">
    <name type="scientific">Cirrhinus mrigala</name>
    <name type="common">Mrigala</name>
    <dbReference type="NCBI Taxonomy" id="683832"/>
    <lineage>
        <taxon>Eukaryota</taxon>
        <taxon>Metazoa</taxon>
        <taxon>Chordata</taxon>
        <taxon>Craniata</taxon>
        <taxon>Vertebrata</taxon>
        <taxon>Euteleostomi</taxon>
        <taxon>Actinopterygii</taxon>
        <taxon>Neopterygii</taxon>
        <taxon>Teleostei</taxon>
        <taxon>Ostariophysi</taxon>
        <taxon>Cypriniformes</taxon>
        <taxon>Cyprinidae</taxon>
        <taxon>Labeoninae</taxon>
        <taxon>Labeonini</taxon>
        <taxon>Cirrhinus</taxon>
    </lineage>
</organism>
<protein>
    <submittedName>
        <fullName evidence="1">Uncharacterized protein</fullName>
    </submittedName>
</protein>
<dbReference type="EMBL" id="JAMKFB020000009">
    <property type="protein sequence ID" value="KAL0185237.1"/>
    <property type="molecule type" value="Genomic_DNA"/>
</dbReference>
<accession>A0ABD0QGE1</accession>
<keyword evidence="2" id="KW-1185">Reference proteome</keyword>
<comment type="caution">
    <text evidence="1">The sequence shown here is derived from an EMBL/GenBank/DDBJ whole genome shotgun (WGS) entry which is preliminary data.</text>
</comment>
<gene>
    <name evidence="1" type="ORF">M9458_020934</name>
</gene>
<dbReference type="Proteomes" id="UP001529510">
    <property type="component" value="Unassembled WGS sequence"/>
</dbReference>
<evidence type="ECO:0000313" key="2">
    <source>
        <dbReference type="Proteomes" id="UP001529510"/>
    </source>
</evidence>